<reference evidence="7" key="1">
    <citation type="journal article" date="2019" name="Int. J. Syst. Evol. Microbiol.">
        <title>The Global Catalogue of Microorganisms (GCM) 10K type strain sequencing project: providing services to taxonomists for standard genome sequencing and annotation.</title>
        <authorList>
            <consortium name="The Broad Institute Genomics Platform"/>
            <consortium name="The Broad Institute Genome Sequencing Center for Infectious Disease"/>
            <person name="Wu L."/>
            <person name="Ma J."/>
        </authorList>
    </citation>
    <scope>NUCLEOTIDE SEQUENCE [LARGE SCALE GENOMIC DNA]</scope>
    <source>
        <strain evidence="7">JCM 15395</strain>
    </source>
</reference>
<evidence type="ECO:0000313" key="7">
    <source>
        <dbReference type="Proteomes" id="UP001500866"/>
    </source>
</evidence>
<evidence type="ECO:0000256" key="4">
    <source>
        <dbReference type="ARBA" id="ARBA00022912"/>
    </source>
</evidence>
<organism evidence="6 7">
    <name type="scientific">Virgibacillus siamensis</name>
    <dbReference type="NCBI Taxonomy" id="480071"/>
    <lineage>
        <taxon>Bacteria</taxon>
        <taxon>Bacillati</taxon>
        <taxon>Bacillota</taxon>
        <taxon>Bacilli</taxon>
        <taxon>Bacillales</taxon>
        <taxon>Bacillaceae</taxon>
        <taxon>Virgibacillus</taxon>
    </lineage>
</organism>
<evidence type="ECO:0000256" key="5">
    <source>
        <dbReference type="ARBA" id="ARBA00051722"/>
    </source>
</evidence>
<accession>A0ABP3RFN6</accession>
<comment type="caution">
    <text evidence="6">The sequence shown here is derived from an EMBL/GenBank/DDBJ whole genome shotgun (WGS) entry which is preliminary data.</text>
</comment>
<dbReference type="EC" id="3.1.3.48" evidence="2"/>
<comment type="similarity">
    <text evidence="1">Belongs to the metallo-dependent hydrolases superfamily. CpsB/CapC family.</text>
</comment>
<comment type="catalytic activity">
    <reaction evidence="5">
        <text>O-phospho-L-tyrosyl-[protein] + H2O = L-tyrosyl-[protein] + phosphate</text>
        <dbReference type="Rhea" id="RHEA:10684"/>
        <dbReference type="Rhea" id="RHEA-COMP:10136"/>
        <dbReference type="Rhea" id="RHEA-COMP:20101"/>
        <dbReference type="ChEBI" id="CHEBI:15377"/>
        <dbReference type="ChEBI" id="CHEBI:43474"/>
        <dbReference type="ChEBI" id="CHEBI:46858"/>
        <dbReference type="ChEBI" id="CHEBI:61978"/>
        <dbReference type="EC" id="3.1.3.48"/>
    </reaction>
</comment>
<protein>
    <recommendedName>
        <fullName evidence="2">protein-tyrosine-phosphatase</fullName>
        <ecNumber evidence="2">3.1.3.48</ecNumber>
    </recommendedName>
</protein>
<keyword evidence="3" id="KW-0378">Hydrolase</keyword>
<dbReference type="Proteomes" id="UP001500866">
    <property type="component" value="Unassembled WGS sequence"/>
</dbReference>
<dbReference type="Pfam" id="PF19567">
    <property type="entry name" value="CpsB_CapC"/>
    <property type="match status" value="1"/>
</dbReference>
<name>A0ABP3RFN6_9BACI</name>
<evidence type="ECO:0000256" key="2">
    <source>
        <dbReference type="ARBA" id="ARBA00013064"/>
    </source>
</evidence>
<evidence type="ECO:0000313" key="6">
    <source>
        <dbReference type="EMBL" id="GAA0606310.1"/>
    </source>
</evidence>
<dbReference type="EMBL" id="BAAADS010000017">
    <property type="protein sequence ID" value="GAA0606310.1"/>
    <property type="molecule type" value="Genomic_DNA"/>
</dbReference>
<dbReference type="PANTHER" id="PTHR39181:SF1">
    <property type="entry name" value="TYROSINE-PROTEIN PHOSPHATASE YWQE"/>
    <property type="match status" value="1"/>
</dbReference>
<gene>
    <name evidence="6" type="ORF">GCM10009001_24430</name>
</gene>
<sequence length="194" mass="22235">MSEVKEAQKHESLHESTGKGIQIYENIVTDLKRGHIAPFMKNTGYVLIELPTDHLPPYISTLIYDMQMVGYTPIFSNVERNKDIIDKPNNLYRMVKRGALVQVSAAGVMGKKGKKAEKLIQLLLGVNMIHFVASDAQDSRKGEFQLQKAYKRLGSYYEEYFRENSNLLYSGERIIKKEPEHVIKSKIVRFLKGL</sequence>
<keyword evidence="7" id="KW-1185">Reference proteome</keyword>
<evidence type="ECO:0000256" key="3">
    <source>
        <dbReference type="ARBA" id="ARBA00022801"/>
    </source>
</evidence>
<dbReference type="Gene3D" id="3.20.20.140">
    <property type="entry name" value="Metal-dependent hydrolases"/>
    <property type="match status" value="1"/>
</dbReference>
<dbReference type="PANTHER" id="PTHR39181">
    <property type="entry name" value="TYROSINE-PROTEIN PHOSPHATASE YWQE"/>
    <property type="match status" value="1"/>
</dbReference>
<proteinExistence type="inferred from homology"/>
<keyword evidence="4" id="KW-0904">Protein phosphatase</keyword>
<evidence type="ECO:0000256" key="1">
    <source>
        <dbReference type="ARBA" id="ARBA00005750"/>
    </source>
</evidence>
<dbReference type="InterPro" id="IPR016667">
    <property type="entry name" value="Caps_polysacc_synth_CpsB/CapC"/>
</dbReference>